<dbReference type="Proteomes" id="UP001201449">
    <property type="component" value="Unassembled WGS sequence"/>
</dbReference>
<dbReference type="PANTHER" id="PTHR43585">
    <property type="entry name" value="FUMIPYRROLE BIOSYNTHESIS PROTEIN C"/>
    <property type="match status" value="1"/>
</dbReference>
<dbReference type="PANTHER" id="PTHR43585:SF2">
    <property type="entry name" value="ATP-GRASP ENZYME FSQD"/>
    <property type="match status" value="1"/>
</dbReference>
<dbReference type="SUPFAM" id="SSF56059">
    <property type="entry name" value="Glutathione synthetase ATP-binding domain-like"/>
    <property type="match status" value="1"/>
</dbReference>
<feature type="domain" description="ATP-grasp" evidence="5">
    <location>
        <begin position="93"/>
        <end position="299"/>
    </location>
</feature>
<keyword evidence="2 4" id="KW-0547">Nucleotide-binding</keyword>
<dbReference type="Pfam" id="PF13535">
    <property type="entry name" value="ATP-grasp_4"/>
    <property type="match status" value="1"/>
</dbReference>
<evidence type="ECO:0000313" key="7">
    <source>
        <dbReference type="Proteomes" id="UP001201449"/>
    </source>
</evidence>
<sequence>MILLDYPYVSDFLLDTISKFELPVIATKNALELASGRKVSWISESEALEILQKDPHHPVYTNSENSVQWIKEHLPNSSLYDTVHVFKNKFEFRRLVADAYPEIFFQAVALEQLDQIEPKNLVFPLIMKPSVGFFSLGIQRIDRASEWEKSVENLKSDISKFKSLYPTAVVDSSQILLESYIEGDEYAFDCYFNKDGNPVLLNILHHTFSSADDVSDRLYSSCPSLITQMHKPIMDFLEMLGSKISLRNVPLHIEIRKKGGKIYPIEVNPLRFGGFCTTADLTWYAYGINSYVSFLQGIKPDWENILPPRTDKIFSLILLDNQANIDPQEFDHFDYEALLGDFEKPLHLRKVPFDKFGVFGFLFTETRMENKKELDAILYSDLTKYIKLCDRPH</sequence>
<keyword evidence="7" id="KW-1185">Reference proteome</keyword>
<organism evidence="6 7">
    <name type="scientific">Mariniradius sediminis</name>
    <dbReference type="NCBI Taxonomy" id="2909237"/>
    <lineage>
        <taxon>Bacteria</taxon>
        <taxon>Pseudomonadati</taxon>
        <taxon>Bacteroidota</taxon>
        <taxon>Cytophagia</taxon>
        <taxon>Cytophagales</taxon>
        <taxon>Cyclobacteriaceae</taxon>
        <taxon>Mariniradius</taxon>
    </lineage>
</organism>
<dbReference type="PROSITE" id="PS50975">
    <property type="entry name" value="ATP_GRASP"/>
    <property type="match status" value="1"/>
</dbReference>
<evidence type="ECO:0000256" key="4">
    <source>
        <dbReference type="PROSITE-ProRule" id="PRU00409"/>
    </source>
</evidence>
<dbReference type="RefSeq" id="WP_234861581.1">
    <property type="nucleotide sequence ID" value="NZ_JAKEVZ010000007.1"/>
</dbReference>
<dbReference type="InterPro" id="IPR052032">
    <property type="entry name" value="ATP-dep_AA_Ligase"/>
</dbReference>
<keyword evidence="3 4" id="KW-0067">ATP-binding</keyword>
<gene>
    <name evidence="6" type="ORF">L0U89_11070</name>
</gene>
<protein>
    <submittedName>
        <fullName evidence="6">ATP-grasp domain-containing protein</fullName>
    </submittedName>
</protein>
<proteinExistence type="predicted"/>
<dbReference type="InterPro" id="IPR011761">
    <property type="entry name" value="ATP-grasp"/>
</dbReference>
<accession>A0ABS9BXM5</accession>
<reference evidence="6 7" key="1">
    <citation type="submission" date="2022-01" db="EMBL/GenBank/DDBJ databases">
        <title>Mariniradius saccharolyticus sp. nov., isolated from sediment of a river.</title>
        <authorList>
            <person name="Liu H."/>
        </authorList>
    </citation>
    <scope>NUCLEOTIDE SEQUENCE [LARGE SCALE GENOMIC DNA]</scope>
    <source>
        <strain evidence="6 7">RY-2</strain>
    </source>
</reference>
<evidence type="ECO:0000256" key="2">
    <source>
        <dbReference type="ARBA" id="ARBA00022741"/>
    </source>
</evidence>
<keyword evidence="1" id="KW-0436">Ligase</keyword>
<dbReference type="EMBL" id="JAKEVZ010000007">
    <property type="protein sequence ID" value="MCF1751613.1"/>
    <property type="molecule type" value="Genomic_DNA"/>
</dbReference>
<evidence type="ECO:0000256" key="1">
    <source>
        <dbReference type="ARBA" id="ARBA00022598"/>
    </source>
</evidence>
<comment type="caution">
    <text evidence="6">The sequence shown here is derived from an EMBL/GenBank/DDBJ whole genome shotgun (WGS) entry which is preliminary data.</text>
</comment>
<evidence type="ECO:0000256" key="3">
    <source>
        <dbReference type="ARBA" id="ARBA00022840"/>
    </source>
</evidence>
<name>A0ABS9BXM5_9BACT</name>
<evidence type="ECO:0000259" key="5">
    <source>
        <dbReference type="PROSITE" id="PS50975"/>
    </source>
</evidence>
<evidence type="ECO:0000313" key="6">
    <source>
        <dbReference type="EMBL" id="MCF1751613.1"/>
    </source>
</evidence>
<dbReference type="Gene3D" id="3.30.470.20">
    <property type="entry name" value="ATP-grasp fold, B domain"/>
    <property type="match status" value="1"/>
</dbReference>